<proteinExistence type="inferred from homology"/>
<dbReference type="Pfam" id="PF08234">
    <property type="entry name" value="Spindle_Spc25"/>
    <property type="match status" value="1"/>
</dbReference>
<evidence type="ECO:0000256" key="4">
    <source>
        <dbReference type="ARBA" id="ARBA00022618"/>
    </source>
</evidence>
<keyword evidence="3 9" id="KW-0158">Chromosome</keyword>
<dbReference type="Proteomes" id="UP000324832">
    <property type="component" value="Unassembled WGS sequence"/>
</dbReference>
<comment type="similarity">
    <text evidence="2 9">Belongs to the SPC25 family.</text>
</comment>
<evidence type="ECO:0000259" key="11">
    <source>
        <dbReference type="Pfam" id="PF08234"/>
    </source>
</evidence>
<keyword evidence="7 9" id="KW-0131">Cell cycle</keyword>
<dbReference type="GO" id="GO:0005634">
    <property type="term" value="C:nucleus"/>
    <property type="evidence" value="ECO:0007669"/>
    <property type="project" value="UniProtKB-SubCell"/>
</dbReference>
<evidence type="ECO:0000256" key="7">
    <source>
        <dbReference type="ARBA" id="ARBA00023306"/>
    </source>
</evidence>
<keyword evidence="9" id="KW-0995">Kinetochore</keyword>
<evidence type="ECO:0000256" key="9">
    <source>
        <dbReference type="RuleBase" id="RU367150"/>
    </source>
</evidence>
<keyword evidence="6 10" id="KW-0175">Coiled coil</keyword>
<gene>
    <name evidence="12" type="ORF">LSINAPIS_LOCUS958</name>
</gene>
<keyword evidence="8 9" id="KW-0137">Centromere</keyword>
<feature type="domain" description="Chromosome segregation protein Spc25 C-terminal" evidence="11">
    <location>
        <begin position="142"/>
        <end position="210"/>
    </location>
</feature>
<feature type="coiled-coil region" evidence="10">
    <location>
        <begin position="54"/>
        <end position="116"/>
    </location>
</feature>
<dbReference type="GO" id="GO:0031262">
    <property type="term" value="C:Ndc80 complex"/>
    <property type="evidence" value="ECO:0007669"/>
    <property type="project" value="InterPro"/>
</dbReference>
<evidence type="ECO:0000256" key="5">
    <source>
        <dbReference type="ARBA" id="ARBA00022776"/>
    </source>
</evidence>
<dbReference type="GO" id="GO:0051301">
    <property type="term" value="P:cell division"/>
    <property type="evidence" value="ECO:0007669"/>
    <property type="project" value="UniProtKB-UniRule"/>
</dbReference>
<evidence type="ECO:0000256" key="1">
    <source>
        <dbReference type="ARBA" id="ARBA00004584"/>
    </source>
</evidence>
<name>A0A5E4PMS9_9NEOP</name>
<protein>
    <recommendedName>
        <fullName evidence="9">Kinetochore protein SPC25</fullName>
    </recommendedName>
</protein>
<evidence type="ECO:0000313" key="12">
    <source>
        <dbReference type="EMBL" id="VVC87318.1"/>
    </source>
</evidence>
<evidence type="ECO:0000256" key="3">
    <source>
        <dbReference type="ARBA" id="ARBA00022454"/>
    </source>
</evidence>
<dbReference type="GO" id="GO:0007059">
    <property type="term" value="P:chromosome segregation"/>
    <property type="evidence" value="ECO:0007669"/>
    <property type="project" value="InterPro"/>
</dbReference>
<evidence type="ECO:0000313" key="13">
    <source>
        <dbReference type="Proteomes" id="UP000324832"/>
    </source>
</evidence>
<keyword evidence="5 9" id="KW-0498">Mitosis</keyword>
<reference evidence="12 13" key="1">
    <citation type="submission" date="2017-07" db="EMBL/GenBank/DDBJ databases">
        <authorList>
            <person name="Talla V."/>
            <person name="Backstrom N."/>
        </authorList>
    </citation>
    <scope>NUCLEOTIDE SEQUENCE [LARGE SCALE GENOMIC DNA]</scope>
</reference>
<sequence>MQNIIMSVIENTSDYLINLNAIQEDALLSFESCLNSISERVLHLLHQDSLGLHLNSKENQLSKNEEDLHSLIEINQKLRHDIEFKIKDLKIQQTQYDNFKQEQKILSNEIKETHEAYLRAKKYLKKHLKFFFTISETNDTADQVIFVQFFTEARKESECYSVKLSRNIKSQKYTLLNINPELKISKDIQRLLQEDNCVPGVLSCIREAFRVLKDDKGK</sequence>
<accession>A0A5E4PMS9</accession>
<organism evidence="12 13">
    <name type="scientific">Leptidea sinapis</name>
    <dbReference type="NCBI Taxonomy" id="189913"/>
    <lineage>
        <taxon>Eukaryota</taxon>
        <taxon>Metazoa</taxon>
        <taxon>Ecdysozoa</taxon>
        <taxon>Arthropoda</taxon>
        <taxon>Hexapoda</taxon>
        <taxon>Insecta</taxon>
        <taxon>Pterygota</taxon>
        <taxon>Neoptera</taxon>
        <taxon>Endopterygota</taxon>
        <taxon>Lepidoptera</taxon>
        <taxon>Glossata</taxon>
        <taxon>Ditrysia</taxon>
        <taxon>Papilionoidea</taxon>
        <taxon>Pieridae</taxon>
        <taxon>Dismorphiinae</taxon>
        <taxon>Leptidea</taxon>
    </lineage>
</organism>
<keyword evidence="4 9" id="KW-0132">Cell division</keyword>
<dbReference type="AlphaFoldDB" id="A0A5E4PMS9"/>
<dbReference type="InterPro" id="IPR013255">
    <property type="entry name" value="Spc25_C"/>
</dbReference>
<evidence type="ECO:0000256" key="8">
    <source>
        <dbReference type="ARBA" id="ARBA00023328"/>
    </source>
</evidence>
<keyword evidence="13" id="KW-1185">Reference proteome</keyword>
<evidence type="ECO:0000256" key="2">
    <source>
        <dbReference type="ARBA" id="ARBA00006379"/>
    </source>
</evidence>
<dbReference type="OrthoDB" id="6353017at2759"/>
<comment type="function">
    <text evidence="9">Acts as a component of the essential kinetochore-associated NDC80 complex, which is required for chromosome segregation and spindle checkpoint activity.</text>
</comment>
<dbReference type="EMBL" id="FZQP02000104">
    <property type="protein sequence ID" value="VVC87318.1"/>
    <property type="molecule type" value="Genomic_DNA"/>
</dbReference>
<keyword evidence="9" id="KW-0539">Nucleus</keyword>
<evidence type="ECO:0000256" key="6">
    <source>
        <dbReference type="ARBA" id="ARBA00023054"/>
    </source>
</evidence>
<comment type="subunit">
    <text evidence="9">Component of the NDC80 complex.</text>
</comment>
<comment type="subcellular location">
    <subcellularLocation>
        <location evidence="1">Chromosome</location>
        <location evidence="1">Centromere</location>
    </subcellularLocation>
    <subcellularLocation>
        <location evidence="9">Nucleus</location>
    </subcellularLocation>
    <subcellularLocation>
        <location evidence="9">Chromosome</location>
        <location evidence="9">Centromere</location>
        <location evidence="9">Kinetochore</location>
    </subcellularLocation>
</comment>
<evidence type="ECO:0000256" key="10">
    <source>
        <dbReference type="SAM" id="Coils"/>
    </source>
</evidence>